<accession>A0A3G8ZJ56</accession>
<name>A0A3G8ZJ56_9ACTN</name>
<dbReference type="RefSeq" id="WP_124797988.1">
    <property type="nucleotide sequence ID" value="NZ_CP034170.1"/>
</dbReference>
<dbReference type="EMBL" id="CP034170">
    <property type="protein sequence ID" value="AZI57303.1"/>
    <property type="molecule type" value="Genomic_DNA"/>
</dbReference>
<dbReference type="PANTHER" id="PTHR43194">
    <property type="entry name" value="HYDROLASE ALPHA/BETA FOLD FAMILY"/>
    <property type="match status" value="1"/>
</dbReference>
<keyword evidence="3" id="KW-1185">Reference proteome</keyword>
<dbReference type="Pfam" id="PF12697">
    <property type="entry name" value="Abhydrolase_6"/>
    <property type="match status" value="1"/>
</dbReference>
<dbReference type="KEGG" id="nak:EH165_03130"/>
<proteinExistence type="predicted"/>
<dbReference type="Gene3D" id="3.40.50.1820">
    <property type="entry name" value="alpha/beta hydrolase"/>
    <property type="match status" value="1"/>
</dbReference>
<dbReference type="Proteomes" id="UP000268084">
    <property type="component" value="Chromosome"/>
</dbReference>
<dbReference type="PANTHER" id="PTHR43194:SF2">
    <property type="entry name" value="PEROXISOMAL MEMBRANE PROTEIN LPX1"/>
    <property type="match status" value="1"/>
</dbReference>
<dbReference type="AlphaFoldDB" id="A0A3G8ZJ56"/>
<evidence type="ECO:0000313" key="2">
    <source>
        <dbReference type="EMBL" id="AZI57303.1"/>
    </source>
</evidence>
<dbReference type="GO" id="GO:0016787">
    <property type="term" value="F:hydrolase activity"/>
    <property type="evidence" value="ECO:0007669"/>
    <property type="project" value="UniProtKB-KW"/>
</dbReference>
<dbReference type="OrthoDB" id="9804723at2"/>
<feature type="domain" description="AB hydrolase-1" evidence="1">
    <location>
        <begin position="36"/>
        <end position="259"/>
    </location>
</feature>
<dbReference type="InterPro" id="IPR000073">
    <property type="entry name" value="AB_hydrolase_1"/>
</dbReference>
<reference evidence="2 3" key="2">
    <citation type="submission" date="2018-12" db="EMBL/GenBank/DDBJ databases">
        <title>Nakamurella antarcticus sp. nov., isolated from Antarctica South Shetland Islands soil.</title>
        <authorList>
            <person name="Peng F."/>
        </authorList>
    </citation>
    <scope>NUCLEOTIDE SEQUENCE [LARGE SCALE GENOMIC DNA]</scope>
    <source>
        <strain evidence="2 3">S14-144</strain>
    </source>
</reference>
<dbReference type="SUPFAM" id="SSF53474">
    <property type="entry name" value="alpha/beta-Hydrolases"/>
    <property type="match status" value="1"/>
</dbReference>
<evidence type="ECO:0000259" key="1">
    <source>
        <dbReference type="Pfam" id="PF12697"/>
    </source>
</evidence>
<protein>
    <submittedName>
        <fullName evidence="2">Alpha/beta fold hydrolase</fullName>
    </submittedName>
</protein>
<keyword evidence="2" id="KW-0378">Hydrolase</keyword>
<dbReference type="InterPro" id="IPR029058">
    <property type="entry name" value="AB_hydrolase_fold"/>
</dbReference>
<gene>
    <name evidence="2" type="ORF">EH165_03130</name>
</gene>
<reference evidence="2 3" key="1">
    <citation type="submission" date="2018-11" db="EMBL/GenBank/DDBJ databases">
        <authorList>
            <person name="Da X."/>
        </authorList>
    </citation>
    <scope>NUCLEOTIDE SEQUENCE [LARGE SCALE GENOMIC DNA]</scope>
    <source>
        <strain evidence="2 3">S14-144</strain>
    </source>
</reference>
<organism evidence="2 3">
    <name type="scientific">Nakamurella antarctica</name>
    <dbReference type="NCBI Taxonomy" id="1902245"/>
    <lineage>
        <taxon>Bacteria</taxon>
        <taxon>Bacillati</taxon>
        <taxon>Actinomycetota</taxon>
        <taxon>Actinomycetes</taxon>
        <taxon>Nakamurellales</taxon>
        <taxon>Nakamurellaceae</taxon>
        <taxon>Nakamurella</taxon>
    </lineage>
</organism>
<dbReference type="InterPro" id="IPR050228">
    <property type="entry name" value="Carboxylesterase_BioH"/>
</dbReference>
<evidence type="ECO:0000313" key="3">
    <source>
        <dbReference type="Proteomes" id="UP000268084"/>
    </source>
</evidence>
<sequence>MTSPLAVSMSWHIAVAADGISIRYGVTNGAQTGVPILLVHGFGTDATTNWVISGWVRTLHTRLGRPIIVVDLRGHGGSGRPRDPALYRIHEMVSDLRLVLDASVPANTEFDAIGYSLGARLVAELAAVLEAEARSTTVPPQRLRRIVLGGSDGEPLLQSVRMEQFLAAFNGGEVPADTETRRVVRIAHALPSNDPAALSALVQGLSVSDPHMARRAPDPSQPTLLALGGKDDYLPRARQWAADLPAGALVEIPGRDHLTAVPSAIFRTAAAEFLRVAREVHVILPEPRAPRPLG</sequence>